<reference evidence="2 3" key="1">
    <citation type="submission" date="2024-01" db="EMBL/GenBank/DDBJ databases">
        <title>The complete chloroplast genome sequence of Lithospermum erythrorhizon: insights into the phylogenetic relationship among Boraginaceae species and the maternal lineages of purple gromwells.</title>
        <authorList>
            <person name="Okada T."/>
            <person name="Watanabe K."/>
        </authorList>
    </citation>
    <scope>NUCLEOTIDE SEQUENCE [LARGE SCALE GENOMIC DNA]</scope>
</reference>
<name>A0AAV3NSF1_LITER</name>
<accession>A0AAV3NSF1</accession>
<evidence type="ECO:0000256" key="1">
    <source>
        <dbReference type="SAM" id="MobiDB-lite"/>
    </source>
</evidence>
<gene>
    <name evidence="2" type="ORF">LIER_03085</name>
</gene>
<protein>
    <submittedName>
        <fullName evidence="2">Uncharacterized protein</fullName>
    </submittedName>
</protein>
<evidence type="ECO:0000313" key="3">
    <source>
        <dbReference type="Proteomes" id="UP001454036"/>
    </source>
</evidence>
<dbReference type="AlphaFoldDB" id="A0AAV3NSF1"/>
<feature type="region of interest" description="Disordered" evidence="1">
    <location>
        <begin position="56"/>
        <end position="76"/>
    </location>
</feature>
<organism evidence="2 3">
    <name type="scientific">Lithospermum erythrorhizon</name>
    <name type="common">Purple gromwell</name>
    <name type="synonym">Lithospermum officinale var. erythrorhizon</name>
    <dbReference type="NCBI Taxonomy" id="34254"/>
    <lineage>
        <taxon>Eukaryota</taxon>
        <taxon>Viridiplantae</taxon>
        <taxon>Streptophyta</taxon>
        <taxon>Embryophyta</taxon>
        <taxon>Tracheophyta</taxon>
        <taxon>Spermatophyta</taxon>
        <taxon>Magnoliopsida</taxon>
        <taxon>eudicotyledons</taxon>
        <taxon>Gunneridae</taxon>
        <taxon>Pentapetalae</taxon>
        <taxon>asterids</taxon>
        <taxon>lamiids</taxon>
        <taxon>Boraginales</taxon>
        <taxon>Boraginaceae</taxon>
        <taxon>Boraginoideae</taxon>
        <taxon>Lithospermeae</taxon>
        <taxon>Lithospermum</taxon>
    </lineage>
</organism>
<sequence>MRDFKPVNSQSRRSNGGLLRRLFNYAYALFSRHQEFDDHDSHKPMIGVSVVEGSSKHVEIQGNGPSSNSKIRSRGSNLSNEVEIEFRHTEVEQDKWSNALQKDVNGIDRKNGDQIVQNNNKITNGEFQVPVAKKTIEVEGSAGHTHASGKLKKIDGEMKTTRPISSDNNQRSAIEEFLKSRKEAMRRYYSMDQKENH</sequence>
<comment type="caution">
    <text evidence="2">The sequence shown here is derived from an EMBL/GenBank/DDBJ whole genome shotgun (WGS) entry which is preliminary data.</text>
</comment>
<feature type="compositionally biased region" description="Polar residues" evidence="1">
    <location>
        <begin position="63"/>
        <end position="76"/>
    </location>
</feature>
<dbReference type="Proteomes" id="UP001454036">
    <property type="component" value="Unassembled WGS sequence"/>
</dbReference>
<evidence type="ECO:0000313" key="2">
    <source>
        <dbReference type="EMBL" id="GAA0142114.1"/>
    </source>
</evidence>
<dbReference type="EMBL" id="BAABME010000362">
    <property type="protein sequence ID" value="GAA0142114.1"/>
    <property type="molecule type" value="Genomic_DNA"/>
</dbReference>
<keyword evidence="3" id="KW-1185">Reference proteome</keyword>
<proteinExistence type="predicted"/>